<dbReference type="SMART" id="SM00881">
    <property type="entry name" value="CoA_binding"/>
    <property type="match status" value="1"/>
</dbReference>
<dbReference type="PANTHER" id="PTHR33303">
    <property type="entry name" value="CYTOPLASMIC PROTEIN-RELATED"/>
    <property type="match status" value="1"/>
</dbReference>
<dbReference type="AlphaFoldDB" id="A0A9P6ZML1"/>
<dbReference type="OrthoDB" id="5138418at2759"/>
<proteinExistence type="predicted"/>
<sequence length="141" mass="15646">MTNTIQKQKLFLSFPHYAVVGASTDQSKFGTKVLQWYIQRNRPVTPVHPSNDELEGIKTIRSLTDLPNPTETSVSIITPAKITIDLLKQVEELSIPAVWCQPGATDVACVQYIKDNGMSDRVLFEGECILRDGDGVLQAML</sequence>
<accession>A0A9P6ZML1</accession>
<evidence type="ECO:0000259" key="1">
    <source>
        <dbReference type="SMART" id="SM00881"/>
    </source>
</evidence>
<dbReference type="Proteomes" id="UP000714275">
    <property type="component" value="Unassembled WGS sequence"/>
</dbReference>
<dbReference type="InterPro" id="IPR036291">
    <property type="entry name" value="NAD(P)-bd_dom_sf"/>
</dbReference>
<name>A0A9P6ZML1_9AGAM</name>
<dbReference type="InterPro" id="IPR003781">
    <property type="entry name" value="CoA-bd"/>
</dbReference>
<feature type="domain" description="CoA-binding" evidence="1">
    <location>
        <begin position="11"/>
        <end position="104"/>
    </location>
</feature>
<protein>
    <submittedName>
        <fullName evidence="2">CoA-binding protein</fullName>
    </submittedName>
</protein>
<dbReference type="SUPFAM" id="SSF51735">
    <property type="entry name" value="NAD(P)-binding Rossmann-fold domains"/>
    <property type="match status" value="1"/>
</dbReference>
<dbReference type="Gene3D" id="3.40.50.720">
    <property type="entry name" value="NAD(P)-binding Rossmann-like Domain"/>
    <property type="match status" value="1"/>
</dbReference>
<organism evidence="2 3">
    <name type="scientific">Suillus placidus</name>
    <dbReference type="NCBI Taxonomy" id="48579"/>
    <lineage>
        <taxon>Eukaryota</taxon>
        <taxon>Fungi</taxon>
        <taxon>Dikarya</taxon>
        <taxon>Basidiomycota</taxon>
        <taxon>Agaricomycotina</taxon>
        <taxon>Agaricomycetes</taxon>
        <taxon>Agaricomycetidae</taxon>
        <taxon>Boletales</taxon>
        <taxon>Suillineae</taxon>
        <taxon>Suillaceae</taxon>
        <taxon>Suillus</taxon>
    </lineage>
</organism>
<dbReference type="Pfam" id="PF13380">
    <property type="entry name" value="CoA_binding_2"/>
    <property type="match status" value="1"/>
</dbReference>
<keyword evidence="3" id="KW-1185">Reference proteome</keyword>
<reference evidence="2" key="1">
    <citation type="journal article" date="2020" name="New Phytol.">
        <title>Comparative genomics reveals dynamic genome evolution in host specialist ectomycorrhizal fungi.</title>
        <authorList>
            <person name="Lofgren L.A."/>
            <person name="Nguyen N.H."/>
            <person name="Vilgalys R."/>
            <person name="Ruytinx J."/>
            <person name="Liao H.L."/>
            <person name="Branco S."/>
            <person name="Kuo A."/>
            <person name="LaButti K."/>
            <person name="Lipzen A."/>
            <person name="Andreopoulos W."/>
            <person name="Pangilinan J."/>
            <person name="Riley R."/>
            <person name="Hundley H."/>
            <person name="Na H."/>
            <person name="Barry K."/>
            <person name="Grigoriev I.V."/>
            <person name="Stajich J.E."/>
            <person name="Kennedy P.G."/>
        </authorList>
    </citation>
    <scope>NUCLEOTIDE SEQUENCE</scope>
    <source>
        <strain evidence="2">DOB743</strain>
    </source>
</reference>
<comment type="caution">
    <text evidence="2">The sequence shown here is derived from an EMBL/GenBank/DDBJ whole genome shotgun (WGS) entry which is preliminary data.</text>
</comment>
<evidence type="ECO:0000313" key="3">
    <source>
        <dbReference type="Proteomes" id="UP000714275"/>
    </source>
</evidence>
<dbReference type="EMBL" id="JABBWD010000052">
    <property type="protein sequence ID" value="KAG1772598.1"/>
    <property type="molecule type" value="Genomic_DNA"/>
</dbReference>
<evidence type="ECO:0000313" key="2">
    <source>
        <dbReference type="EMBL" id="KAG1772598.1"/>
    </source>
</evidence>
<gene>
    <name evidence="2" type="ORF">EV702DRAFT_976651</name>
</gene>
<dbReference type="PANTHER" id="PTHR33303:SF2">
    <property type="entry name" value="COA-BINDING DOMAIN-CONTAINING PROTEIN"/>
    <property type="match status" value="1"/>
</dbReference>